<feature type="chain" id="PRO_5045506912" evidence="3">
    <location>
        <begin position="44"/>
        <end position="464"/>
    </location>
</feature>
<evidence type="ECO:0000313" key="4">
    <source>
        <dbReference type="EMBL" id="XAN06797.1"/>
    </source>
</evidence>
<gene>
    <name evidence="4" type="ORF">AADG42_05555</name>
</gene>
<keyword evidence="2" id="KW-0812">Transmembrane</keyword>
<feature type="region of interest" description="Disordered" evidence="1">
    <location>
        <begin position="286"/>
        <end position="315"/>
    </location>
</feature>
<dbReference type="EMBL" id="CP154795">
    <property type="protein sequence ID" value="XAN06797.1"/>
    <property type="molecule type" value="Genomic_DNA"/>
</dbReference>
<accession>A0ABZ3FPL1</accession>
<feature type="transmembrane region" description="Helical" evidence="2">
    <location>
        <begin position="323"/>
        <end position="342"/>
    </location>
</feature>
<keyword evidence="2" id="KW-1133">Transmembrane helix</keyword>
<dbReference type="RefSeq" id="WP_425308230.1">
    <property type="nucleotide sequence ID" value="NZ_CP154795.1"/>
</dbReference>
<feature type="compositionally biased region" description="Low complexity" evidence="1">
    <location>
        <begin position="424"/>
        <end position="433"/>
    </location>
</feature>
<feature type="compositionally biased region" description="Basic and acidic residues" evidence="1">
    <location>
        <begin position="434"/>
        <end position="444"/>
    </location>
</feature>
<evidence type="ECO:0000313" key="5">
    <source>
        <dbReference type="Proteomes" id="UP001442841"/>
    </source>
</evidence>
<feature type="compositionally biased region" description="Pro residues" evidence="1">
    <location>
        <begin position="294"/>
        <end position="310"/>
    </location>
</feature>
<evidence type="ECO:0000256" key="3">
    <source>
        <dbReference type="SAM" id="SignalP"/>
    </source>
</evidence>
<sequence length="464" mass="49164">MTASPAGPRPPRLRRRRIRARLGVLAAAPLLAYAALTAGPAYAEPVTSGVAFTIGDPRITESSGLAADTDNNVFWTVNDSGDRGIVYAVGPEGRTRGTVEFSATPQDVEAVAYANGRLYVADIGDNARNRESVTIYAIASPTPGRDVGEDFTAYQFVYPDGPRDAEAILVDAAGRIRIVSKEAQGGIYLAPRQLSTSAPNRLERVADAKAFVTDGTVLPDGRFVVRTYVAVEILDRDLYSPVARGTLPFQLQGESLTVSLSGSALLVGSEGQQSAVLRVPIPEELAVVPNGGETPPPSPDPTPEPTPEPAPGVGASINRTGTLIAIGMAVLLSILAGAVVFLRDRNVPALPPPSARRGWEESDAAGTPEAARPEEGTPEAESPTEPGSPQEGDIRTVLRDPNGKARDPWQWAAEPMSRDDSSRSGDSGSGTPDDSTRPREHLAEDEGFDWDESARQFGDKDRRD</sequence>
<protein>
    <submittedName>
        <fullName evidence="4">Uncharacterized protein</fullName>
    </submittedName>
</protein>
<keyword evidence="2" id="KW-0472">Membrane</keyword>
<feature type="compositionally biased region" description="Basic and acidic residues" evidence="1">
    <location>
        <begin position="452"/>
        <end position="464"/>
    </location>
</feature>
<organism evidence="4 5">
    <name type="scientific">Ammonicoccus fulvus</name>
    <dbReference type="NCBI Taxonomy" id="3138240"/>
    <lineage>
        <taxon>Bacteria</taxon>
        <taxon>Bacillati</taxon>
        <taxon>Actinomycetota</taxon>
        <taxon>Actinomycetes</taxon>
        <taxon>Propionibacteriales</taxon>
        <taxon>Propionibacteriaceae</taxon>
        <taxon>Ammonicoccus</taxon>
    </lineage>
</organism>
<evidence type="ECO:0000256" key="2">
    <source>
        <dbReference type="SAM" id="Phobius"/>
    </source>
</evidence>
<name>A0ABZ3FPL1_9ACTN</name>
<dbReference type="Proteomes" id="UP001442841">
    <property type="component" value="Chromosome"/>
</dbReference>
<dbReference type="SUPFAM" id="SSF101898">
    <property type="entry name" value="NHL repeat"/>
    <property type="match status" value="1"/>
</dbReference>
<reference evidence="4 5" key="1">
    <citation type="submission" date="2024-04" db="EMBL/GenBank/DDBJ databases">
        <title>Isolation of an actinomycete strain from pig manure.</title>
        <authorList>
            <person name="Gong T."/>
            <person name="Yu Z."/>
            <person name="An M."/>
            <person name="Wei C."/>
            <person name="Yang W."/>
            <person name="Liu L."/>
        </authorList>
    </citation>
    <scope>NUCLEOTIDE SEQUENCE [LARGE SCALE GENOMIC DNA]</scope>
    <source>
        <strain evidence="4 5">ZF39</strain>
    </source>
</reference>
<evidence type="ECO:0000256" key="1">
    <source>
        <dbReference type="SAM" id="MobiDB-lite"/>
    </source>
</evidence>
<keyword evidence="3" id="KW-0732">Signal</keyword>
<feature type="region of interest" description="Disordered" evidence="1">
    <location>
        <begin position="349"/>
        <end position="464"/>
    </location>
</feature>
<feature type="signal peptide" evidence="3">
    <location>
        <begin position="1"/>
        <end position="43"/>
    </location>
</feature>
<proteinExistence type="predicted"/>
<feature type="compositionally biased region" description="Basic and acidic residues" evidence="1">
    <location>
        <begin position="392"/>
        <end position="407"/>
    </location>
</feature>
<keyword evidence="5" id="KW-1185">Reference proteome</keyword>